<comment type="similarity">
    <text evidence="4">Belongs to the class I-like SAM-binding methyltransferase superfamily. Cation-dependent O-methyltransferase family.</text>
</comment>
<evidence type="ECO:0000256" key="1">
    <source>
        <dbReference type="ARBA" id="ARBA00022603"/>
    </source>
</evidence>
<keyword evidence="2" id="KW-0808">Transferase</keyword>
<dbReference type="GO" id="GO:0032259">
    <property type="term" value="P:methylation"/>
    <property type="evidence" value="ECO:0007669"/>
    <property type="project" value="UniProtKB-KW"/>
</dbReference>
<comment type="caution">
    <text evidence="8">The sequence shown here is derived from an EMBL/GenBank/DDBJ whole genome shotgun (WGS) entry which is preliminary data.</text>
</comment>
<dbReference type="Proteomes" id="UP000681967">
    <property type="component" value="Unassembled WGS sequence"/>
</dbReference>
<dbReference type="PANTHER" id="PTHR10509:SF14">
    <property type="entry name" value="CAFFEOYL-COA O-METHYLTRANSFERASE 3-RELATED"/>
    <property type="match status" value="1"/>
</dbReference>
<evidence type="ECO:0000313" key="5">
    <source>
        <dbReference type="EMBL" id="CAF3814699.1"/>
    </source>
</evidence>
<keyword evidence="1" id="KW-0489">Methyltransferase</keyword>
<dbReference type="Pfam" id="PF01596">
    <property type="entry name" value="Methyltransf_3"/>
    <property type="match status" value="1"/>
</dbReference>
<dbReference type="PANTHER" id="PTHR10509">
    <property type="entry name" value="O-METHYLTRANSFERASE-RELATED"/>
    <property type="match status" value="1"/>
</dbReference>
<dbReference type="EMBL" id="CAJOBJ010005150">
    <property type="protein sequence ID" value="CAF4022402.1"/>
    <property type="molecule type" value="Genomic_DNA"/>
</dbReference>
<organism evidence="8 9">
    <name type="scientific">Rotaria magnacalcarata</name>
    <dbReference type="NCBI Taxonomy" id="392030"/>
    <lineage>
        <taxon>Eukaryota</taxon>
        <taxon>Metazoa</taxon>
        <taxon>Spiralia</taxon>
        <taxon>Gnathifera</taxon>
        <taxon>Rotifera</taxon>
        <taxon>Eurotatoria</taxon>
        <taxon>Bdelloidea</taxon>
        <taxon>Philodinida</taxon>
        <taxon>Philodinidae</taxon>
        <taxon>Rotaria</taxon>
    </lineage>
</organism>
<dbReference type="EMBL" id="CAJOBH010006137">
    <property type="protein sequence ID" value="CAF4046197.1"/>
    <property type="molecule type" value="Genomic_DNA"/>
</dbReference>
<dbReference type="GO" id="GO:0008171">
    <property type="term" value="F:O-methyltransferase activity"/>
    <property type="evidence" value="ECO:0007669"/>
    <property type="project" value="InterPro"/>
</dbReference>
<reference evidence="8" key="1">
    <citation type="submission" date="2021-02" db="EMBL/GenBank/DDBJ databases">
        <authorList>
            <person name="Nowell W R."/>
        </authorList>
    </citation>
    <scope>NUCLEOTIDE SEQUENCE</scope>
</reference>
<evidence type="ECO:0008006" key="10">
    <source>
        <dbReference type="Google" id="ProtNLM"/>
    </source>
</evidence>
<dbReference type="EMBL" id="CAJOBI010000321">
    <property type="protein sequence ID" value="CAF3814699.1"/>
    <property type="molecule type" value="Genomic_DNA"/>
</dbReference>
<dbReference type="Proteomes" id="UP000663866">
    <property type="component" value="Unassembled WGS sequence"/>
</dbReference>
<keyword evidence="9" id="KW-1185">Reference proteome</keyword>
<dbReference type="InterPro" id="IPR002935">
    <property type="entry name" value="SAM_O-MeTrfase"/>
</dbReference>
<dbReference type="PROSITE" id="PS51682">
    <property type="entry name" value="SAM_OMT_I"/>
    <property type="match status" value="1"/>
</dbReference>
<sequence length="206" mass="23303">MTLSGKIQATGDPINQYIMEHSLCFTTEQLELIEYTRTLPGNQEAFNFFSSHVEIGTFTGYTSLTIALALPSDGQVITCDIDGQYIRQDLWKKAGVDEKITLRLEPAVQTLEKLIEEHGDGSFDFIFIDADKVNYLRCYELSIRLVRSNGLIVIDNTLWHGLVLDQTDTSAVTMAIRQLNDFIKNDQRVDISFLRLGDGTTLCRKK</sequence>
<gene>
    <name evidence="7" type="ORF">BYL167_LOCUS16170</name>
    <name evidence="6" type="ORF">GIL414_LOCUS12944</name>
    <name evidence="8" type="ORF">OVN521_LOCUS22114</name>
    <name evidence="5" type="ORF">SMN809_LOCUS1934</name>
</gene>
<evidence type="ECO:0000313" key="7">
    <source>
        <dbReference type="EMBL" id="CAF4046197.1"/>
    </source>
</evidence>
<dbReference type="Proteomes" id="UP000676336">
    <property type="component" value="Unassembled WGS sequence"/>
</dbReference>
<dbReference type="InterPro" id="IPR029063">
    <property type="entry name" value="SAM-dependent_MTases_sf"/>
</dbReference>
<evidence type="ECO:0000313" key="8">
    <source>
        <dbReference type="EMBL" id="CAF4123541.1"/>
    </source>
</evidence>
<dbReference type="SUPFAM" id="SSF53335">
    <property type="entry name" value="S-adenosyl-L-methionine-dependent methyltransferases"/>
    <property type="match status" value="1"/>
</dbReference>
<dbReference type="AlphaFoldDB" id="A0A819WC67"/>
<dbReference type="InterPro" id="IPR050362">
    <property type="entry name" value="Cation-dep_OMT"/>
</dbReference>
<name>A0A819WC67_9BILA</name>
<accession>A0A819WC67</accession>
<dbReference type="GO" id="GO:0008757">
    <property type="term" value="F:S-adenosylmethionine-dependent methyltransferase activity"/>
    <property type="evidence" value="ECO:0007669"/>
    <property type="project" value="TreeGrafter"/>
</dbReference>
<protein>
    <recommendedName>
        <fullName evidence="10">Caffeoyl-CoA O-methyltransferase</fullName>
    </recommendedName>
</protein>
<keyword evidence="3" id="KW-0949">S-adenosyl-L-methionine</keyword>
<evidence type="ECO:0000256" key="2">
    <source>
        <dbReference type="ARBA" id="ARBA00022679"/>
    </source>
</evidence>
<evidence type="ECO:0000313" key="9">
    <source>
        <dbReference type="Proteomes" id="UP000663866"/>
    </source>
</evidence>
<dbReference type="EMBL" id="CAJOBG010004726">
    <property type="protein sequence ID" value="CAF4123541.1"/>
    <property type="molecule type" value="Genomic_DNA"/>
</dbReference>
<dbReference type="Proteomes" id="UP000681720">
    <property type="component" value="Unassembled WGS sequence"/>
</dbReference>
<dbReference type="Gene3D" id="3.40.50.150">
    <property type="entry name" value="Vaccinia Virus protein VP39"/>
    <property type="match status" value="1"/>
</dbReference>
<evidence type="ECO:0000256" key="4">
    <source>
        <dbReference type="ARBA" id="ARBA00023453"/>
    </source>
</evidence>
<evidence type="ECO:0000313" key="6">
    <source>
        <dbReference type="EMBL" id="CAF4022402.1"/>
    </source>
</evidence>
<evidence type="ECO:0000256" key="3">
    <source>
        <dbReference type="ARBA" id="ARBA00022691"/>
    </source>
</evidence>
<dbReference type="CDD" id="cd02440">
    <property type="entry name" value="AdoMet_MTases"/>
    <property type="match status" value="1"/>
</dbReference>
<proteinExistence type="inferred from homology"/>